<keyword evidence="2" id="KW-0687">Ribonucleoprotein</keyword>
<feature type="compositionally biased region" description="Low complexity" evidence="1">
    <location>
        <begin position="88"/>
        <end position="97"/>
    </location>
</feature>
<feature type="region of interest" description="Disordered" evidence="1">
    <location>
        <begin position="75"/>
        <end position="125"/>
    </location>
</feature>
<keyword evidence="2" id="KW-0689">Ribosomal protein</keyword>
<dbReference type="GO" id="GO:0005840">
    <property type="term" value="C:ribosome"/>
    <property type="evidence" value="ECO:0007669"/>
    <property type="project" value="UniProtKB-KW"/>
</dbReference>
<reference evidence="2" key="1">
    <citation type="journal article" date="2021" name="Sci. Rep.">
        <title>Diploid genomic architecture of Nitzschia inconspicua, an elite biomass production diatom.</title>
        <authorList>
            <person name="Oliver A."/>
            <person name="Podell S."/>
            <person name="Pinowska A."/>
            <person name="Traller J.C."/>
            <person name="Smith S.R."/>
            <person name="McClure R."/>
            <person name="Beliaev A."/>
            <person name="Bohutskyi P."/>
            <person name="Hill E.A."/>
            <person name="Rabines A."/>
            <person name="Zheng H."/>
            <person name="Allen L.Z."/>
            <person name="Kuo A."/>
            <person name="Grigoriev I.V."/>
            <person name="Allen A.E."/>
            <person name="Hazlebeck D."/>
            <person name="Allen E.E."/>
        </authorList>
    </citation>
    <scope>NUCLEOTIDE SEQUENCE</scope>
    <source>
        <strain evidence="2">Hildebrandi</strain>
    </source>
</reference>
<comment type="caution">
    <text evidence="2">The sequence shown here is derived from an EMBL/GenBank/DDBJ whole genome shotgun (WGS) entry which is preliminary data.</text>
</comment>
<dbReference type="EMBL" id="JAGRRH010000015">
    <property type="protein sequence ID" value="KAG7356666.1"/>
    <property type="molecule type" value="Genomic_DNA"/>
</dbReference>
<protein>
    <submittedName>
        <fullName evidence="2">60S acidic ribosomal protein</fullName>
    </submittedName>
</protein>
<dbReference type="AlphaFoldDB" id="A0A9K3L6Z0"/>
<gene>
    <name evidence="2" type="ORF">IV203_000990</name>
    <name evidence="3" type="ORF">IV203_001352</name>
</gene>
<dbReference type="EMBL" id="JAGRRH010000015">
    <property type="protein sequence ID" value="KAG7356304.1"/>
    <property type="molecule type" value="Genomic_DNA"/>
</dbReference>
<evidence type="ECO:0000313" key="2">
    <source>
        <dbReference type="EMBL" id="KAG7356304.1"/>
    </source>
</evidence>
<name>A0A9K3L6Z0_9STRA</name>
<reference evidence="2" key="2">
    <citation type="submission" date="2021-04" db="EMBL/GenBank/DDBJ databases">
        <authorList>
            <person name="Podell S."/>
        </authorList>
    </citation>
    <scope>NUCLEOTIDE SEQUENCE</scope>
    <source>
        <strain evidence="2">Hildebrandi</strain>
    </source>
</reference>
<dbReference type="Pfam" id="PF00428">
    <property type="entry name" value="Ribosomal_60s"/>
    <property type="match status" value="1"/>
</dbReference>
<evidence type="ECO:0000313" key="3">
    <source>
        <dbReference type="EMBL" id="KAG7356666.1"/>
    </source>
</evidence>
<evidence type="ECO:0000256" key="1">
    <source>
        <dbReference type="SAM" id="MobiDB-lite"/>
    </source>
</evidence>
<feature type="compositionally biased region" description="Gly residues" evidence="1">
    <location>
        <begin position="75"/>
        <end position="87"/>
    </location>
</feature>
<keyword evidence="4" id="KW-1185">Reference proteome</keyword>
<dbReference type="OrthoDB" id="2194681at2759"/>
<organism evidence="2 4">
    <name type="scientific">Nitzschia inconspicua</name>
    <dbReference type="NCBI Taxonomy" id="303405"/>
    <lineage>
        <taxon>Eukaryota</taxon>
        <taxon>Sar</taxon>
        <taxon>Stramenopiles</taxon>
        <taxon>Ochrophyta</taxon>
        <taxon>Bacillariophyta</taxon>
        <taxon>Bacillariophyceae</taxon>
        <taxon>Bacillariophycidae</taxon>
        <taxon>Bacillariales</taxon>
        <taxon>Bacillariaceae</taxon>
        <taxon>Nitzschia</taxon>
    </lineage>
</organism>
<evidence type="ECO:0000313" key="4">
    <source>
        <dbReference type="Proteomes" id="UP000693970"/>
    </source>
</evidence>
<accession>A0A9K3L6Z0</accession>
<feature type="compositionally biased region" description="Gly residues" evidence="1">
    <location>
        <begin position="110"/>
        <end position="125"/>
    </location>
</feature>
<dbReference type="Proteomes" id="UP000693970">
    <property type="component" value="Unassembled WGS sequence"/>
</dbReference>
<sequence length="125" mass="12323">MDSLSKEQKDEYATSFAILALYDGSAEITSEQITALLEATGNKEVEPFYPIIFANYLSDPENVAKLIACPAGGGGGGGGGGDGGGADAGADAGAAAAKVEEKVEEEEAPAGGGGLFGAEEGGGDY</sequence>
<proteinExistence type="predicted"/>